<evidence type="ECO:0000256" key="7">
    <source>
        <dbReference type="ARBA" id="ARBA00023136"/>
    </source>
</evidence>
<gene>
    <name evidence="10" type="ORF">GCM10007860_03430</name>
</gene>
<keyword evidence="3" id="KW-0813">Transport</keyword>
<comment type="subcellular location">
    <subcellularLocation>
        <location evidence="1">Cell membrane</location>
        <topology evidence="1">Multi-pass membrane protein</topology>
    </subcellularLocation>
</comment>
<proteinExistence type="inferred from homology"/>
<dbReference type="EMBL" id="BSOZ01000003">
    <property type="protein sequence ID" value="GLS03200.1"/>
    <property type="molecule type" value="Genomic_DNA"/>
</dbReference>
<evidence type="ECO:0000256" key="1">
    <source>
        <dbReference type="ARBA" id="ARBA00004651"/>
    </source>
</evidence>
<feature type="transmembrane region" description="Helical" evidence="8">
    <location>
        <begin position="5"/>
        <end position="22"/>
    </location>
</feature>
<name>A0ABQ6BPV5_9NEIS</name>
<evidence type="ECO:0000259" key="9">
    <source>
        <dbReference type="Pfam" id="PF00892"/>
    </source>
</evidence>
<keyword evidence="6 8" id="KW-1133">Transmembrane helix</keyword>
<dbReference type="Proteomes" id="UP001156836">
    <property type="component" value="Unassembled WGS sequence"/>
</dbReference>
<feature type="transmembrane region" description="Helical" evidence="8">
    <location>
        <begin position="206"/>
        <end position="227"/>
    </location>
</feature>
<dbReference type="Pfam" id="PF00892">
    <property type="entry name" value="EamA"/>
    <property type="match status" value="1"/>
</dbReference>
<dbReference type="InterPro" id="IPR004626">
    <property type="entry name" value="RarD"/>
</dbReference>
<evidence type="ECO:0000256" key="8">
    <source>
        <dbReference type="SAM" id="Phobius"/>
    </source>
</evidence>
<feature type="transmembrane region" description="Helical" evidence="8">
    <location>
        <begin position="99"/>
        <end position="116"/>
    </location>
</feature>
<dbReference type="PANTHER" id="PTHR22911:SF137">
    <property type="entry name" value="SOLUTE CARRIER FAMILY 35 MEMBER G2-RELATED"/>
    <property type="match status" value="1"/>
</dbReference>
<dbReference type="InterPro" id="IPR037185">
    <property type="entry name" value="EmrE-like"/>
</dbReference>
<evidence type="ECO:0000256" key="3">
    <source>
        <dbReference type="ARBA" id="ARBA00022448"/>
    </source>
</evidence>
<evidence type="ECO:0000313" key="10">
    <source>
        <dbReference type="EMBL" id="GLS03200.1"/>
    </source>
</evidence>
<comment type="similarity">
    <text evidence="2">Belongs to the EamA transporter family.</text>
</comment>
<feature type="transmembrane region" description="Helical" evidence="8">
    <location>
        <begin position="123"/>
        <end position="140"/>
    </location>
</feature>
<dbReference type="SUPFAM" id="SSF103481">
    <property type="entry name" value="Multidrug resistance efflux transporter EmrE"/>
    <property type="match status" value="2"/>
</dbReference>
<dbReference type="RefSeq" id="WP_018747882.1">
    <property type="nucleotide sequence ID" value="NZ_BSOZ01000003.1"/>
</dbReference>
<reference evidence="11" key="1">
    <citation type="journal article" date="2019" name="Int. J. Syst. Evol. Microbiol.">
        <title>The Global Catalogue of Microorganisms (GCM) 10K type strain sequencing project: providing services to taxonomists for standard genome sequencing and annotation.</title>
        <authorList>
            <consortium name="The Broad Institute Genomics Platform"/>
            <consortium name="The Broad Institute Genome Sequencing Center for Infectious Disease"/>
            <person name="Wu L."/>
            <person name="Ma J."/>
        </authorList>
    </citation>
    <scope>NUCLEOTIDE SEQUENCE [LARGE SCALE GENOMIC DNA]</scope>
    <source>
        <strain evidence="11">NBRC 104970</strain>
    </source>
</reference>
<keyword evidence="4" id="KW-1003">Cell membrane</keyword>
<feature type="transmembrane region" description="Helical" evidence="8">
    <location>
        <begin position="67"/>
        <end position="87"/>
    </location>
</feature>
<evidence type="ECO:0000256" key="6">
    <source>
        <dbReference type="ARBA" id="ARBA00022989"/>
    </source>
</evidence>
<accession>A0ABQ6BPV5</accession>
<feature type="transmembrane region" description="Helical" evidence="8">
    <location>
        <begin position="239"/>
        <end position="257"/>
    </location>
</feature>
<evidence type="ECO:0000256" key="2">
    <source>
        <dbReference type="ARBA" id="ARBA00007362"/>
    </source>
</evidence>
<feature type="transmembrane region" description="Helical" evidence="8">
    <location>
        <begin position="34"/>
        <end position="55"/>
    </location>
</feature>
<feature type="transmembrane region" description="Helical" evidence="8">
    <location>
        <begin position="174"/>
        <end position="194"/>
    </location>
</feature>
<keyword evidence="7 8" id="KW-0472">Membrane</keyword>
<keyword evidence="5 8" id="KW-0812">Transmembrane</keyword>
<comment type="caution">
    <text evidence="10">The sequence shown here is derived from an EMBL/GenBank/DDBJ whole genome shotgun (WGS) entry which is preliminary data.</text>
</comment>
<dbReference type="NCBIfam" id="TIGR00688">
    <property type="entry name" value="rarD"/>
    <property type="match status" value="1"/>
</dbReference>
<feature type="transmembrane region" description="Helical" evidence="8">
    <location>
        <begin position="263"/>
        <end position="286"/>
    </location>
</feature>
<evidence type="ECO:0000256" key="5">
    <source>
        <dbReference type="ARBA" id="ARBA00022692"/>
    </source>
</evidence>
<organism evidence="10 11">
    <name type="scientific">Chitiniphilus shinanonensis</name>
    <dbReference type="NCBI Taxonomy" id="553088"/>
    <lineage>
        <taxon>Bacteria</taxon>
        <taxon>Pseudomonadati</taxon>
        <taxon>Pseudomonadota</taxon>
        <taxon>Betaproteobacteria</taxon>
        <taxon>Neisseriales</taxon>
        <taxon>Chitinibacteraceae</taxon>
        <taxon>Chitiniphilus</taxon>
    </lineage>
</organism>
<sequence length="291" mass="31749">MQTGIVYALAAYLIWGLLPLFLKQLQGIPAAEVLLHRMVWSLVFLGIVLALRRNWRWLGEALRQPRVLGGFAVSAALLAINWFVYIWSVQANRVVDASLGYFINPLISVLIGVLVLRERLRVGQWLAIAVATAGVAWLTWQAGQLPWIAIALALSFGFYGLMRKTAALGALEGLSLETLVFFPVAGGALAWLMASGQAGFDHATPWVQFLCLMAGPITAVPLLLFAAGARRIPMSLLGILQYAGPTVQLLLGVFLWHEPFGPARAVGFALVWAALLIYTAEGFWAARRKAM</sequence>
<feature type="transmembrane region" description="Helical" evidence="8">
    <location>
        <begin position="146"/>
        <end position="162"/>
    </location>
</feature>
<dbReference type="PANTHER" id="PTHR22911">
    <property type="entry name" value="ACYL-MALONYL CONDENSING ENZYME-RELATED"/>
    <property type="match status" value="1"/>
</dbReference>
<dbReference type="InterPro" id="IPR000620">
    <property type="entry name" value="EamA_dom"/>
</dbReference>
<feature type="domain" description="EamA" evidence="9">
    <location>
        <begin position="3"/>
        <end position="139"/>
    </location>
</feature>
<evidence type="ECO:0000313" key="11">
    <source>
        <dbReference type="Proteomes" id="UP001156836"/>
    </source>
</evidence>
<keyword evidence="11" id="KW-1185">Reference proteome</keyword>
<evidence type="ECO:0000256" key="4">
    <source>
        <dbReference type="ARBA" id="ARBA00022475"/>
    </source>
</evidence>
<protein>
    <submittedName>
        <fullName evidence="10">Membrane protein</fullName>
    </submittedName>
</protein>